<protein>
    <submittedName>
        <fullName evidence="1">Uncharacterized protein</fullName>
    </submittedName>
</protein>
<dbReference type="AlphaFoldDB" id="A0A0F9BG66"/>
<gene>
    <name evidence="1" type="ORF">LCGC14_2793650</name>
</gene>
<feature type="non-terminal residue" evidence="1">
    <location>
        <position position="248"/>
    </location>
</feature>
<dbReference type="EMBL" id="LAZR01052234">
    <property type="protein sequence ID" value="KKK83411.1"/>
    <property type="molecule type" value="Genomic_DNA"/>
</dbReference>
<comment type="caution">
    <text evidence="1">The sequence shown here is derived from an EMBL/GenBank/DDBJ whole genome shotgun (WGS) entry which is preliminary data.</text>
</comment>
<sequence>MHSKKITVKHYLNKRAKPRIYRKEEYYPLYIQLIVDAKKAQIKSRLSQYLSIYHSEIEQFTRKDSDLDKLILSGYFTEKLFDKVHGDKIFPIAQLLKDEVSVITKIIIHQKPFENKNFTLNNFSIEYKKHVTEITEIIDDSIKESYRKSLNKLFLESVDKDDLKKTFNIANFFIHYINWNLPFSNFYEITYEVIPSELKYIENHIDQSLHTAIKAYMAYHSKVNIVKRFMDKQDWGRISTLSYLDWTT</sequence>
<organism evidence="1">
    <name type="scientific">marine sediment metagenome</name>
    <dbReference type="NCBI Taxonomy" id="412755"/>
    <lineage>
        <taxon>unclassified sequences</taxon>
        <taxon>metagenomes</taxon>
        <taxon>ecological metagenomes</taxon>
    </lineage>
</organism>
<evidence type="ECO:0000313" key="1">
    <source>
        <dbReference type="EMBL" id="KKK83411.1"/>
    </source>
</evidence>
<accession>A0A0F9BG66</accession>
<name>A0A0F9BG66_9ZZZZ</name>
<reference evidence="1" key="1">
    <citation type="journal article" date="2015" name="Nature">
        <title>Complex archaea that bridge the gap between prokaryotes and eukaryotes.</title>
        <authorList>
            <person name="Spang A."/>
            <person name="Saw J.H."/>
            <person name="Jorgensen S.L."/>
            <person name="Zaremba-Niedzwiedzka K."/>
            <person name="Martijn J."/>
            <person name="Lind A.E."/>
            <person name="van Eijk R."/>
            <person name="Schleper C."/>
            <person name="Guy L."/>
            <person name="Ettema T.J."/>
        </authorList>
    </citation>
    <scope>NUCLEOTIDE SEQUENCE</scope>
</reference>
<proteinExistence type="predicted"/>